<feature type="region of interest" description="Disordered" evidence="2">
    <location>
        <begin position="201"/>
        <end position="230"/>
    </location>
</feature>
<dbReference type="EMBL" id="WIUZ02000005">
    <property type="protein sequence ID" value="KAF9786805.1"/>
    <property type="molecule type" value="Genomic_DNA"/>
</dbReference>
<keyword evidence="1" id="KW-0808">Transferase</keyword>
<keyword evidence="5" id="KW-1185">Reference proteome</keyword>
<evidence type="ECO:0000256" key="1">
    <source>
        <dbReference type="ARBA" id="ARBA00022679"/>
    </source>
</evidence>
<proteinExistence type="predicted"/>
<dbReference type="PANTHER" id="PTHR11807">
    <property type="entry name" value="ATPASES OF THE PP SUPERFAMILY-RELATED"/>
    <property type="match status" value="1"/>
</dbReference>
<dbReference type="Pfam" id="PF01171">
    <property type="entry name" value="ATP_bind_3"/>
    <property type="match status" value="1"/>
</dbReference>
<accession>A0A9P6HIM7</accession>
<dbReference type="PANTHER" id="PTHR11807:SF12">
    <property type="entry name" value="CYTOPLASMIC TRNA 2-THIOLATION PROTEIN 1"/>
    <property type="match status" value="1"/>
</dbReference>
<feature type="domain" description="tRNA(Ile)-lysidine/2-thiocytidine synthase N-terminal" evidence="3">
    <location>
        <begin position="426"/>
        <end position="553"/>
    </location>
</feature>
<dbReference type="Proteomes" id="UP000736335">
    <property type="component" value="Unassembled WGS sequence"/>
</dbReference>
<dbReference type="GO" id="GO:0016740">
    <property type="term" value="F:transferase activity"/>
    <property type="evidence" value="ECO:0007669"/>
    <property type="project" value="UniProtKB-KW"/>
</dbReference>
<reference evidence="4" key="2">
    <citation type="submission" date="2020-11" db="EMBL/GenBank/DDBJ databases">
        <authorList>
            <consortium name="DOE Joint Genome Institute"/>
            <person name="Kuo A."/>
            <person name="Miyauchi S."/>
            <person name="Kiss E."/>
            <person name="Drula E."/>
            <person name="Kohler A."/>
            <person name="Sanchez-Garcia M."/>
            <person name="Andreopoulos B."/>
            <person name="Barry K.W."/>
            <person name="Bonito G."/>
            <person name="Buee M."/>
            <person name="Carver A."/>
            <person name="Chen C."/>
            <person name="Cichocki N."/>
            <person name="Clum A."/>
            <person name="Culley D."/>
            <person name="Crous P.W."/>
            <person name="Fauchery L."/>
            <person name="Girlanda M."/>
            <person name="Hayes R."/>
            <person name="Keri Z."/>
            <person name="Labutti K."/>
            <person name="Lipzen A."/>
            <person name="Lombard V."/>
            <person name="Magnuson J."/>
            <person name="Maillard F."/>
            <person name="Morin E."/>
            <person name="Murat C."/>
            <person name="Nolan M."/>
            <person name="Ohm R."/>
            <person name="Pangilinan J."/>
            <person name="Pereira M."/>
            <person name="Perotto S."/>
            <person name="Peter M."/>
            <person name="Riley R."/>
            <person name="Sitrit Y."/>
            <person name="Stielow B."/>
            <person name="Szollosi G."/>
            <person name="Zifcakova L."/>
            <person name="Stursova M."/>
            <person name="Spatafora J.W."/>
            <person name="Tedersoo L."/>
            <person name="Vaario L.-M."/>
            <person name="Yamada A."/>
            <person name="Yan M."/>
            <person name="Wang P."/>
            <person name="Xu J."/>
            <person name="Bruns T."/>
            <person name="Baldrian P."/>
            <person name="Vilgalys R."/>
            <person name="Henrissat B."/>
            <person name="Grigoriev I.V."/>
            <person name="Hibbett D."/>
            <person name="Nagy L.G."/>
            <person name="Martin F.M."/>
        </authorList>
    </citation>
    <scope>NUCLEOTIDE SEQUENCE</scope>
    <source>
        <strain evidence="4">UH-Tt-Lm1</strain>
    </source>
</reference>
<dbReference type="Gene3D" id="3.40.50.620">
    <property type="entry name" value="HUPs"/>
    <property type="match status" value="1"/>
</dbReference>
<evidence type="ECO:0000256" key="2">
    <source>
        <dbReference type="SAM" id="MobiDB-lite"/>
    </source>
</evidence>
<comment type="caution">
    <text evidence="4">The sequence shown here is derived from an EMBL/GenBank/DDBJ whole genome shotgun (WGS) entry which is preliminary data.</text>
</comment>
<organism evidence="4 5">
    <name type="scientific">Thelephora terrestris</name>
    <dbReference type="NCBI Taxonomy" id="56493"/>
    <lineage>
        <taxon>Eukaryota</taxon>
        <taxon>Fungi</taxon>
        <taxon>Dikarya</taxon>
        <taxon>Basidiomycota</taxon>
        <taxon>Agaricomycotina</taxon>
        <taxon>Agaricomycetes</taxon>
        <taxon>Thelephorales</taxon>
        <taxon>Thelephoraceae</taxon>
        <taxon>Thelephora</taxon>
    </lineage>
</organism>
<dbReference type="InterPro" id="IPR014729">
    <property type="entry name" value="Rossmann-like_a/b/a_fold"/>
</dbReference>
<dbReference type="InterPro" id="IPR011063">
    <property type="entry name" value="TilS/TtcA_N"/>
</dbReference>
<dbReference type="GO" id="GO:0002144">
    <property type="term" value="C:cytosolic tRNA wobble base thiouridylase complex"/>
    <property type="evidence" value="ECO:0007669"/>
    <property type="project" value="TreeGrafter"/>
</dbReference>
<dbReference type="GO" id="GO:0002143">
    <property type="term" value="P:tRNA wobble position uridine thiolation"/>
    <property type="evidence" value="ECO:0007669"/>
    <property type="project" value="TreeGrafter"/>
</dbReference>
<evidence type="ECO:0000259" key="3">
    <source>
        <dbReference type="Pfam" id="PF01171"/>
    </source>
</evidence>
<reference evidence="4" key="1">
    <citation type="journal article" date="2020" name="Nat. Commun.">
        <title>Large-scale genome sequencing of mycorrhizal fungi provides insights into the early evolution of symbiotic traits.</title>
        <authorList>
            <person name="Miyauchi S."/>
            <person name="Kiss E."/>
            <person name="Kuo A."/>
            <person name="Drula E."/>
            <person name="Kohler A."/>
            <person name="Sanchez-Garcia M."/>
            <person name="Morin E."/>
            <person name="Andreopoulos B."/>
            <person name="Barry K.W."/>
            <person name="Bonito G."/>
            <person name="Buee M."/>
            <person name="Carver A."/>
            <person name="Chen C."/>
            <person name="Cichocki N."/>
            <person name="Clum A."/>
            <person name="Culley D."/>
            <person name="Crous P.W."/>
            <person name="Fauchery L."/>
            <person name="Girlanda M."/>
            <person name="Hayes R.D."/>
            <person name="Keri Z."/>
            <person name="LaButti K."/>
            <person name="Lipzen A."/>
            <person name="Lombard V."/>
            <person name="Magnuson J."/>
            <person name="Maillard F."/>
            <person name="Murat C."/>
            <person name="Nolan M."/>
            <person name="Ohm R.A."/>
            <person name="Pangilinan J."/>
            <person name="Pereira M.F."/>
            <person name="Perotto S."/>
            <person name="Peter M."/>
            <person name="Pfister S."/>
            <person name="Riley R."/>
            <person name="Sitrit Y."/>
            <person name="Stielow J.B."/>
            <person name="Szollosi G."/>
            <person name="Zifcakova L."/>
            <person name="Stursova M."/>
            <person name="Spatafora J.W."/>
            <person name="Tedersoo L."/>
            <person name="Vaario L.M."/>
            <person name="Yamada A."/>
            <person name="Yan M."/>
            <person name="Wang P."/>
            <person name="Xu J."/>
            <person name="Bruns T."/>
            <person name="Baldrian P."/>
            <person name="Vilgalys R."/>
            <person name="Dunand C."/>
            <person name="Henrissat B."/>
            <person name="Grigoriev I.V."/>
            <person name="Hibbett D."/>
            <person name="Nagy L.G."/>
            <person name="Martin F.M."/>
        </authorList>
    </citation>
    <scope>NUCLEOTIDE SEQUENCE</scope>
    <source>
        <strain evidence="4">UH-Tt-Lm1</strain>
    </source>
</reference>
<sequence>MAQATQDPHPDIDHWLGNHHQVADAKDGGDAIHVFAIEHGTLYGAADNTKTYEVSFHLGPLTIRIVIVIDFTKKTITVCVYAKLPFLPEFKIGCATGSFKDGITLKFNFKVISGTFTFYIKDKWLWLHYDVTILGKHWKGDIKLIPLPLLPHLPIEERLSVPDSVSNGFCSVVEPKVWLDSKPSGCDEYSRATKLSTTPVCQNGTPVSRADPSGRPAPDPTRSVTMGSSSSMWRSQLRYQPVTDSALKVALKIDKPGSGTNLNLTLKAFVCWALYEEIRTRTQCCPQDPPILAGVAKPGTTPGSTPSKTNSSYSSGYETVMTAETAIWTFDAAHGTLSPRWVNPDGYSDGSYGRSESCPEFFPLPLDHSSNPPSLPPAAIHRPPGHNGLQALSPLRKISKCFFHVFKTEVHNTITQSQLCKLGDRVAIGASGGKDSTVLAYVMKTLNERYDYGVHLYLLFIDEGITGHRDDSLESVKRNQQPYSMPFKVLSYNDLYGWTMDAVVAQIGKKKNCTFCGVFRQQALDRGAAMLNVDHIVTGHNADDIAETVLMNTGISSPSTSIPLSLRLFWFLLVMRGDM</sequence>
<evidence type="ECO:0000313" key="4">
    <source>
        <dbReference type="EMBL" id="KAF9786805.1"/>
    </source>
</evidence>
<gene>
    <name evidence="4" type="ORF">BJ322DRAFT_1217803</name>
</gene>
<dbReference type="GO" id="GO:0000049">
    <property type="term" value="F:tRNA binding"/>
    <property type="evidence" value="ECO:0007669"/>
    <property type="project" value="TreeGrafter"/>
</dbReference>
<dbReference type="SUPFAM" id="SSF52402">
    <property type="entry name" value="Adenine nucleotide alpha hydrolases-like"/>
    <property type="match status" value="1"/>
</dbReference>
<protein>
    <recommendedName>
        <fullName evidence="3">tRNA(Ile)-lysidine/2-thiocytidine synthase N-terminal domain-containing protein</fullName>
    </recommendedName>
</protein>
<dbReference type="AlphaFoldDB" id="A0A9P6HIM7"/>
<evidence type="ECO:0000313" key="5">
    <source>
        <dbReference type="Proteomes" id="UP000736335"/>
    </source>
</evidence>
<dbReference type="GO" id="GO:0005739">
    <property type="term" value="C:mitochondrion"/>
    <property type="evidence" value="ECO:0007669"/>
    <property type="project" value="TreeGrafter"/>
</dbReference>
<dbReference type="OrthoDB" id="3011999at2759"/>
<name>A0A9P6HIM7_9AGAM</name>